<evidence type="ECO:0000313" key="1">
    <source>
        <dbReference type="EMBL" id="KAG0418966.1"/>
    </source>
</evidence>
<gene>
    <name evidence="1" type="ORF">HPB47_004464</name>
</gene>
<dbReference type="EMBL" id="JABSTQ010010682">
    <property type="protein sequence ID" value="KAG0418966.1"/>
    <property type="molecule type" value="Genomic_DNA"/>
</dbReference>
<organism evidence="1 2">
    <name type="scientific">Ixodes persulcatus</name>
    <name type="common">Taiga tick</name>
    <dbReference type="NCBI Taxonomy" id="34615"/>
    <lineage>
        <taxon>Eukaryota</taxon>
        <taxon>Metazoa</taxon>
        <taxon>Ecdysozoa</taxon>
        <taxon>Arthropoda</taxon>
        <taxon>Chelicerata</taxon>
        <taxon>Arachnida</taxon>
        <taxon>Acari</taxon>
        <taxon>Parasitiformes</taxon>
        <taxon>Ixodida</taxon>
        <taxon>Ixodoidea</taxon>
        <taxon>Ixodidae</taxon>
        <taxon>Ixodinae</taxon>
        <taxon>Ixodes</taxon>
    </lineage>
</organism>
<sequence length="1181" mass="129483">MAADVETLARRGNGIGSHTSGRRSSSPSVFLEATAEVATTLSVSSGSFNVLLPHSGVQMVNERRSRECGYLMEEPITADHPPDTWKNSPAAQFWLFSKQLPTAVCRVCSSLVLQVVMSAPSGFRRSFPATFKRTVIVYAEETNNCAAGHKFDVSERVVCQWRLQRSKIFSCDGKRRGFRGPKSGRFPELEDKLAVYVSEVCDRSLPVTCDMVTERARIIALEAGIPRTQFKASRSWASKFMKRAGFSLRRRTSVCQKLPAAYEEKCGISLNDDVHRDRSSDNEDDDTTSEYQRRTARLYATNYLRVLLRLELLDFRKWAMELLVTQLYDKSRAVSLAASDILDEACDLRENLEALIALRPALLCLGDRGLLLQIRFLSLPSGFKYLLEANVLESELRKWDEVNHLRYVKIVEDVINQAVTWHQRGEDGTYGRRSSNTRQVQRLKVQDVFAPVHLYGQLVQHLQGLSYLQQHGSLRQHWETVLLGDMSSLESLLRLKASLWTVGHVGTSPEGFALVSEADVLPAIVKMAQDAPVYSIRGTCFYVLCLLATTTEAVEALASLGWESVQHRHHEAWPIAADALAGLAAPSPTNSPRGRPHAWSVSSTGSQWSELLSASALHRRFRGTSTASSFEGVESPLADTPSRRTLNFVTQQSREVGAGPNIRQAQTLPRNATLSPRVDAVVASSRRPRSSSDCRPGEPTTHDSAAPAPTERSRLLAIPCTAKDRSGSFGGSRDSGTESTSLGEKSASALEVCSAAVLSDAKGAASVTTGPKGERSDSNESSQTTGTGKSRSDSCTDSTTSGVSSCDEAGPRAVQTLSPIASSTSLSTLGGHRSESAPRRPRGFPGGSGSLSRGSMSASPTSPDLPVTMYTSARDAAGYATLRALREASSLRRRRRVCSLGCDGGEEDALLVTLAGRSLERSGFYIGEEPSPEDRAGSRTASVASDISHLTARPEMRDAEEKFMGLCLPVDTSLIFTVREEEGSCEECERPPTIPEVAEDRNDGFELHTVENCLQCHSVARVAELRLSRTNGGGHPAGVTKVEGFQYLGSTADQKTDANYVTYSSQARKNRRPSENDYDVVAVRKELLRYIANLNSSVILKGSEQGLLSLKQKYPKAFQDVCLYSEVCLLMARYRFRLSARTFLQELFLDIGFEKQFLEEAEDILRIPHIVIMPPAEESEA</sequence>
<reference evidence="1 2" key="1">
    <citation type="journal article" date="2020" name="Cell">
        <title>Large-Scale Comparative Analyses of Tick Genomes Elucidate Their Genetic Diversity and Vector Capacities.</title>
        <authorList>
            <consortium name="Tick Genome and Microbiome Consortium (TIGMIC)"/>
            <person name="Jia N."/>
            <person name="Wang J."/>
            <person name="Shi W."/>
            <person name="Du L."/>
            <person name="Sun Y."/>
            <person name="Zhan W."/>
            <person name="Jiang J.F."/>
            <person name="Wang Q."/>
            <person name="Zhang B."/>
            <person name="Ji P."/>
            <person name="Bell-Sakyi L."/>
            <person name="Cui X.M."/>
            <person name="Yuan T.T."/>
            <person name="Jiang B.G."/>
            <person name="Yang W.F."/>
            <person name="Lam T.T."/>
            <person name="Chang Q.C."/>
            <person name="Ding S.J."/>
            <person name="Wang X.J."/>
            <person name="Zhu J.G."/>
            <person name="Ruan X.D."/>
            <person name="Zhao L."/>
            <person name="Wei J.T."/>
            <person name="Ye R.Z."/>
            <person name="Que T.C."/>
            <person name="Du C.H."/>
            <person name="Zhou Y.H."/>
            <person name="Cheng J.X."/>
            <person name="Dai P.F."/>
            <person name="Guo W.B."/>
            <person name="Han X.H."/>
            <person name="Huang E.J."/>
            <person name="Li L.F."/>
            <person name="Wei W."/>
            <person name="Gao Y.C."/>
            <person name="Liu J.Z."/>
            <person name="Shao H.Z."/>
            <person name="Wang X."/>
            <person name="Wang C.C."/>
            <person name="Yang T.C."/>
            <person name="Huo Q.B."/>
            <person name="Li W."/>
            <person name="Chen H.Y."/>
            <person name="Chen S.E."/>
            <person name="Zhou L.G."/>
            <person name="Ni X.B."/>
            <person name="Tian J.H."/>
            <person name="Sheng Y."/>
            <person name="Liu T."/>
            <person name="Pan Y.S."/>
            <person name="Xia L.Y."/>
            <person name="Li J."/>
            <person name="Zhao F."/>
            <person name="Cao W.C."/>
        </authorList>
    </citation>
    <scope>NUCLEOTIDE SEQUENCE [LARGE SCALE GENOMIC DNA]</scope>
    <source>
        <strain evidence="1">Iper-2018</strain>
    </source>
</reference>
<protein>
    <submittedName>
        <fullName evidence="1">Uncharacterized protein</fullName>
    </submittedName>
</protein>
<accession>A0AC60PFV1</accession>
<name>A0AC60PFV1_IXOPE</name>
<comment type="caution">
    <text evidence="1">The sequence shown here is derived from an EMBL/GenBank/DDBJ whole genome shotgun (WGS) entry which is preliminary data.</text>
</comment>
<dbReference type="Proteomes" id="UP000805193">
    <property type="component" value="Unassembled WGS sequence"/>
</dbReference>
<evidence type="ECO:0000313" key="2">
    <source>
        <dbReference type="Proteomes" id="UP000805193"/>
    </source>
</evidence>
<proteinExistence type="predicted"/>
<keyword evidence="2" id="KW-1185">Reference proteome</keyword>